<evidence type="ECO:0000259" key="5">
    <source>
        <dbReference type="PROSITE" id="PS50048"/>
    </source>
</evidence>
<feature type="region of interest" description="Disordered" evidence="4">
    <location>
        <begin position="827"/>
        <end position="867"/>
    </location>
</feature>
<dbReference type="GO" id="GO:0000981">
    <property type="term" value="F:DNA-binding transcription factor activity, RNA polymerase II-specific"/>
    <property type="evidence" value="ECO:0007669"/>
    <property type="project" value="InterPro"/>
</dbReference>
<comment type="subcellular location">
    <subcellularLocation>
        <location evidence="1">Nucleus</location>
    </subcellularLocation>
</comment>
<reference evidence="7" key="1">
    <citation type="journal article" date="2017" name="bioRxiv">
        <title>Conservation of a gene cluster reveals novel cercosporin biosynthetic mechanisms and extends production to the genus Colletotrichum.</title>
        <authorList>
            <person name="de Jonge R."/>
            <person name="Ebert M.K."/>
            <person name="Huitt-Roehl C.R."/>
            <person name="Pal P."/>
            <person name="Suttle J.C."/>
            <person name="Spanner R.E."/>
            <person name="Neubauer J.D."/>
            <person name="Jurick W.M.II."/>
            <person name="Stott K.A."/>
            <person name="Secor G.A."/>
            <person name="Thomma B.P.H.J."/>
            <person name="Van de Peer Y."/>
            <person name="Townsend C.A."/>
            <person name="Bolton M.D."/>
        </authorList>
    </citation>
    <scope>NUCLEOTIDE SEQUENCE [LARGE SCALE GENOMIC DNA]</scope>
    <source>
        <strain evidence="7">CBS538.71</strain>
    </source>
</reference>
<dbReference type="InterPro" id="IPR001138">
    <property type="entry name" value="Zn2Cys6_DnaBD"/>
</dbReference>
<feature type="compositionally biased region" description="Low complexity" evidence="4">
    <location>
        <begin position="109"/>
        <end position="129"/>
    </location>
</feature>
<evidence type="ECO:0000256" key="2">
    <source>
        <dbReference type="ARBA" id="ARBA00022723"/>
    </source>
</evidence>
<dbReference type="PANTHER" id="PTHR31001">
    <property type="entry name" value="UNCHARACTERIZED TRANSCRIPTIONAL REGULATORY PROTEIN"/>
    <property type="match status" value="1"/>
</dbReference>
<dbReference type="GO" id="GO:0008270">
    <property type="term" value="F:zinc ion binding"/>
    <property type="evidence" value="ECO:0007669"/>
    <property type="project" value="InterPro"/>
</dbReference>
<dbReference type="PROSITE" id="PS50048">
    <property type="entry name" value="ZN2_CY6_FUNGAL_2"/>
    <property type="match status" value="1"/>
</dbReference>
<dbReference type="InterPro" id="IPR007219">
    <property type="entry name" value="XnlR_reg_dom"/>
</dbReference>
<feature type="region of interest" description="Disordered" evidence="4">
    <location>
        <begin position="109"/>
        <end position="176"/>
    </location>
</feature>
<dbReference type="Gene3D" id="4.10.240.10">
    <property type="entry name" value="Zn(2)-C6 fungal-type DNA-binding domain"/>
    <property type="match status" value="1"/>
</dbReference>
<feature type="region of interest" description="Disordered" evidence="4">
    <location>
        <begin position="1"/>
        <end position="39"/>
    </location>
</feature>
<dbReference type="PANTHER" id="PTHR31001:SF49">
    <property type="entry name" value="ZN(II)2CYS6 TRANSCRIPTION FACTOR (EUROFUNG)"/>
    <property type="match status" value="1"/>
</dbReference>
<accession>A0A2S6BWU7</accession>
<evidence type="ECO:0000256" key="1">
    <source>
        <dbReference type="ARBA" id="ARBA00004123"/>
    </source>
</evidence>
<gene>
    <name evidence="6" type="ORF">CBER1_09685</name>
</gene>
<dbReference type="Proteomes" id="UP000237631">
    <property type="component" value="Unassembled WGS sequence"/>
</dbReference>
<dbReference type="Pfam" id="PF04082">
    <property type="entry name" value="Fungal_trans"/>
    <property type="match status" value="1"/>
</dbReference>
<keyword evidence="2" id="KW-0479">Metal-binding</keyword>
<dbReference type="SMART" id="SM00066">
    <property type="entry name" value="GAL4"/>
    <property type="match status" value="1"/>
</dbReference>
<protein>
    <recommendedName>
        <fullName evidence="5">Zn(2)-C6 fungal-type domain-containing protein</fullName>
    </recommendedName>
</protein>
<dbReference type="OrthoDB" id="9996127at2759"/>
<dbReference type="SUPFAM" id="SSF57701">
    <property type="entry name" value="Zn2/Cys6 DNA-binding domain"/>
    <property type="match status" value="1"/>
</dbReference>
<proteinExistence type="predicted"/>
<name>A0A2S6BWU7_9PEZI</name>
<dbReference type="EMBL" id="PNEN01001731">
    <property type="protein sequence ID" value="PPJ51942.1"/>
    <property type="molecule type" value="Genomic_DNA"/>
</dbReference>
<feature type="compositionally biased region" description="Polar residues" evidence="4">
    <location>
        <begin position="10"/>
        <end position="19"/>
    </location>
</feature>
<dbReference type="AlphaFoldDB" id="A0A2S6BWU7"/>
<evidence type="ECO:0000313" key="6">
    <source>
        <dbReference type="EMBL" id="PPJ51942.1"/>
    </source>
</evidence>
<comment type="caution">
    <text evidence="6">The sequence shown here is derived from an EMBL/GenBank/DDBJ whole genome shotgun (WGS) entry which is preliminary data.</text>
</comment>
<feature type="domain" description="Zn(2)-C6 fungal-type" evidence="5">
    <location>
        <begin position="42"/>
        <end position="75"/>
    </location>
</feature>
<dbReference type="STRING" id="357750.A0A2S6BWU7"/>
<feature type="compositionally biased region" description="Polar residues" evidence="4">
    <location>
        <begin position="130"/>
        <end position="143"/>
    </location>
</feature>
<keyword evidence="7" id="KW-1185">Reference proteome</keyword>
<feature type="compositionally biased region" description="Basic and acidic residues" evidence="4">
    <location>
        <begin position="155"/>
        <end position="164"/>
    </location>
</feature>
<dbReference type="CDD" id="cd00067">
    <property type="entry name" value="GAL4"/>
    <property type="match status" value="1"/>
</dbReference>
<dbReference type="GO" id="GO:0003677">
    <property type="term" value="F:DNA binding"/>
    <property type="evidence" value="ECO:0007669"/>
    <property type="project" value="InterPro"/>
</dbReference>
<dbReference type="GO" id="GO:0005634">
    <property type="term" value="C:nucleus"/>
    <property type="evidence" value="ECO:0007669"/>
    <property type="project" value="UniProtKB-SubCell"/>
</dbReference>
<evidence type="ECO:0000256" key="4">
    <source>
        <dbReference type="SAM" id="MobiDB-lite"/>
    </source>
</evidence>
<feature type="compositionally biased region" description="Polar residues" evidence="4">
    <location>
        <begin position="827"/>
        <end position="847"/>
    </location>
</feature>
<dbReference type="GO" id="GO:0006351">
    <property type="term" value="P:DNA-templated transcription"/>
    <property type="evidence" value="ECO:0007669"/>
    <property type="project" value="InterPro"/>
</dbReference>
<dbReference type="CDD" id="cd12148">
    <property type="entry name" value="fungal_TF_MHR"/>
    <property type="match status" value="1"/>
</dbReference>
<dbReference type="PROSITE" id="PS00463">
    <property type="entry name" value="ZN2_CY6_FUNGAL_1"/>
    <property type="match status" value="1"/>
</dbReference>
<organism evidence="6 7">
    <name type="scientific">Cercospora berteroae</name>
    <dbReference type="NCBI Taxonomy" id="357750"/>
    <lineage>
        <taxon>Eukaryota</taxon>
        <taxon>Fungi</taxon>
        <taxon>Dikarya</taxon>
        <taxon>Ascomycota</taxon>
        <taxon>Pezizomycotina</taxon>
        <taxon>Dothideomycetes</taxon>
        <taxon>Dothideomycetidae</taxon>
        <taxon>Mycosphaerellales</taxon>
        <taxon>Mycosphaerellaceae</taxon>
        <taxon>Cercospora</taxon>
    </lineage>
</organism>
<dbReference type="Pfam" id="PF00172">
    <property type="entry name" value="Zn_clus"/>
    <property type="match status" value="1"/>
</dbReference>
<dbReference type="InterPro" id="IPR036864">
    <property type="entry name" value="Zn2-C6_fun-type_DNA-bd_sf"/>
</dbReference>
<keyword evidence="3" id="KW-0539">Nucleus</keyword>
<evidence type="ECO:0000313" key="7">
    <source>
        <dbReference type="Proteomes" id="UP000237631"/>
    </source>
</evidence>
<evidence type="ECO:0000256" key="3">
    <source>
        <dbReference type="ARBA" id="ARBA00023242"/>
    </source>
</evidence>
<feature type="compositionally biased region" description="Low complexity" evidence="4">
    <location>
        <begin position="848"/>
        <end position="863"/>
    </location>
</feature>
<dbReference type="InterPro" id="IPR050613">
    <property type="entry name" value="Sec_Metabolite_Reg"/>
</dbReference>
<dbReference type="SMART" id="SM00906">
    <property type="entry name" value="Fungal_trans"/>
    <property type="match status" value="1"/>
</dbReference>
<sequence length="978" mass="106889">MSQGPADASESVSPTSQSAHHALSKLANGEHLKQKRARSQLSCIPCRQGKLKCNRSHDPACDQCIKRSREGHCHYVPPPKKQKANQNVQGRIRQLETLVVDLMNQQSQKQAQTQQAESAATSQSAATPTPSIESRQGAMTQLTPPSDSDDYPSQDGHHRDREAQDDVDSTTKPFGKLRISNGEISYVGETHWQAILNGISDLKRELGDEKDDEQAEGDSPERTVADVYGTAPMSQAASQNLAPDQASSHLGLMLGGAGGAMTREQLIKAIPEKRITDRLCALWFNSPDPFKPIIHAPTFQDQYRNFWRDPRETSTMWIGLLFAILSLATSFGLRDADPDSDAAKRILAEMTKFHSLAGSAAVAADYTKGQAHIMECLMLFGAGMRSAEASVSAWLIIGLVVRLGLRMGYHRDPDNHPGISVFDGEMRRRIWSVISMIDVLFSFQLGMPGMVKRIQSDTRPPSNLLDRDFNIHTTVLPADRSVDEITPSSYMRAKLCLVAVFAEVNELIHATVPPCHGQMMDLDRRLDEARAAMPPPLQMPDMSELVTEPAEQVMCRINLDLIYLKTKMVLHRRYMERPFAQLSVEEQQFGIGFSRRSCVDAALKVLRHQHEIYAASQPGGQLESVKWYMGSISTHDFLLAAMIVCLELSQQIGDNVAVLNPNMMMCPIRGVMMDALEKSHKIWSAAAAAGRKRDRNAAQQIGNEHMLGETEKACRAMSTMLAKVRARFPHQPDATRKTNMNCAAPSRPGMGIPDDDLGIDFSLPQSVPAQTSKATHTAGGMPFGGIVSYHNWENTADLGESLKYTTPHDANGNSQGPAVSFYMPNLSQERSLSSSEATGPMSTNQYTSSSGPNSNEPSPNSNSQDYSLLPEFGMIGDMLDMSDSIDWEMFDAGVIKNHNPNSLTHDAMMENPMPGSAMNGPTEYGGANGGASSGPFGFSMGGDLMVAGGTNGVGNFSTSKYYMQYGDENFGANGMGMG</sequence>